<comment type="caution">
    <text evidence="1">The sequence shown here is derived from an EMBL/GenBank/DDBJ whole genome shotgun (WGS) entry which is preliminary data.</text>
</comment>
<evidence type="ECO:0000313" key="2">
    <source>
        <dbReference type="Proteomes" id="UP000516437"/>
    </source>
</evidence>
<organism evidence="1 2">
    <name type="scientific">Morella rubra</name>
    <name type="common">Chinese bayberry</name>
    <dbReference type="NCBI Taxonomy" id="262757"/>
    <lineage>
        <taxon>Eukaryota</taxon>
        <taxon>Viridiplantae</taxon>
        <taxon>Streptophyta</taxon>
        <taxon>Embryophyta</taxon>
        <taxon>Tracheophyta</taxon>
        <taxon>Spermatophyta</taxon>
        <taxon>Magnoliopsida</taxon>
        <taxon>eudicotyledons</taxon>
        <taxon>Gunneridae</taxon>
        <taxon>Pentapetalae</taxon>
        <taxon>rosids</taxon>
        <taxon>fabids</taxon>
        <taxon>Fagales</taxon>
        <taxon>Myricaceae</taxon>
        <taxon>Morella</taxon>
    </lineage>
</organism>
<proteinExistence type="predicted"/>
<reference evidence="1 2" key="1">
    <citation type="journal article" date="2019" name="Plant Biotechnol. J.">
        <title>The red bayberry genome and genetic basis of sex determination.</title>
        <authorList>
            <person name="Jia H.M."/>
            <person name="Jia H.J."/>
            <person name="Cai Q.L."/>
            <person name="Wang Y."/>
            <person name="Zhao H.B."/>
            <person name="Yang W.F."/>
            <person name="Wang G.Y."/>
            <person name="Li Y.H."/>
            <person name="Zhan D.L."/>
            <person name="Shen Y.T."/>
            <person name="Niu Q.F."/>
            <person name="Chang L."/>
            <person name="Qiu J."/>
            <person name="Zhao L."/>
            <person name="Xie H.B."/>
            <person name="Fu W.Y."/>
            <person name="Jin J."/>
            <person name="Li X.W."/>
            <person name="Jiao Y."/>
            <person name="Zhou C.C."/>
            <person name="Tu T."/>
            <person name="Chai C.Y."/>
            <person name="Gao J.L."/>
            <person name="Fan L.J."/>
            <person name="van de Weg E."/>
            <person name="Wang J.Y."/>
            <person name="Gao Z.S."/>
        </authorList>
    </citation>
    <scope>NUCLEOTIDE SEQUENCE [LARGE SCALE GENOMIC DNA]</scope>
    <source>
        <tissue evidence="1">Leaves</tissue>
    </source>
</reference>
<accession>A0A6A1UYY3</accession>
<keyword evidence="2" id="KW-1185">Reference proteome</keyword>
<gene>
    <name evidence="1" type="ORF">CJ030_MR7G017764</name>
</gene>
<sequence length="205" mass="22973">MEKNNFWQELWQLNQNDNMPWICLGDVNDIGRPDETQLFVAAGIRFYSSGWISSKTSIGQVLVEFYKALFTTSALAIPKDMENLIEPNSTLQDNEMLTSTPNAHEIFATLQKIHPEQAPNPDEVLCRLLIREESAEHLKGIKVACEAPSISHFLFADDFLLSATVPILDQLCLKKLPTKAKHLGLPLIIPQAKVGVAAEMKVKFL</sequence>
<name>A0A6A1UYY3_9ROSI</name>
<protein>
    <submittedName>
        <fullName evidence="1">Uncharacterized protein</fullName>
    </submittedName>
</protein>
<dbReference type="AlphaFoldDB" id="A0A6A1UYY3"/>
<dbReference type="EMBL" id="RXIC02000025">
    <property type="protein sequence ID" value="KAB1205592.1"/>
    <property type="molecule type" value="Genomic_DNA"/>
</dbReference>
<evidence type="ECO:0000313" key="1">
    <source>
        <dbReference type="EMBL" id="KAB1205592.1"/>
    </source>
</evidence>
<dbReference type="Proteomes" id="UP000516437">
    <property type="component" value="Chromosome 7"/>
</dbReference>